<evidence type="ECO:0000313" key="2">
    <source>
        <dbReference type="Proteomes" id="UP000429838"/>
    </source>
</evidence>
<proteinExistence type="predicted"/>
<evidence type="ECO:0000313" key="1">
    <source>
        <dbReference type="EMBL" id="KAA5205509.1"/>
    </source>
</evidence>
<sequence>MRFPSLIIEKASYSFAHIIGGLVVFIKTECGVILDFDRTPFLQDAIMRNRIFPPR</sequence>
<dbReference type="AlphaFoldDB" id="A0A5M5WV55"/>
<dbReference type="Proteomes" id="UP000429838">
    <property type="component" value="Unassembled WGS sequence"/>
</dbReference>
<reference evidence="1 2" key="1">
    <citation type="journal article" date="2019" name="Nat. Med.">
        <title>A library of human gut bacterial isolates paired with longitudinal multiomics data enables mechanistic microbiome research.</title>
        <authorList>
            <person name="Poyet M."/>
            <person name="Groussin M."/>
            <person name="Gibbons S.M."/>
            <person name="Avila-Pacheco J."/>
            <person name="Jiang X."/>
            <person name="Kearney S.M."/>
            <person name="Perrotta A.R."/>
            <person name="Berdy B."/>
            <person name="Zhao S."/>
            <person name="Lieberman T.D."/>
            <person name="Swanson P.K."/>
            <person name="Smith M."/>
            <person name="Roesemann S."/>
            <person name="Alexander J.E."/>
            <person name="Rich S.A."/>
            <person name="Livny J."/>
            <person name="Vlamakis H."/>
            <person name="Clish C."/>
            <person name="Bullock K."/>
            <person name="Deik A."/>
            <person name="Scott J."/>
            <person name="Pierce K.A."/>
            <person name="Xavier R.J."/>
            <person name="Alm E.J."/>
        </authorList>
    </citation>
    <scope>NUCLEOTIDE SEQUENCE [LARGE SCALE GENOMIC DNA]</scope>
    <source>
        <strain evidence="1 2">BIOML-A1</strain>
    </source>
</reference>
<protein>
    <submittedName>
        <fullName evidence="1">Uncharacterized protein</fullName>
    </submittedName>
</protein>
<organism evidence="1 2">
    <name type="scientific">Bacteroides fragilis</name>
    <dbReference type="NCBI Taxonomy" id="817"/>
    <lineage>
        <taxon>Bacteria</taxon>
        <taxon>Pseudomonadati</taxon>
        <taxon>Bacteroidota</taxon>
        <taxon>Bacteroidia</taxon>
        <taxon>Bacteroidales</taxon>
        <taxon>Bacteroidaceae</taxon>
        <taxon>Bacteroides</taxon>
    </lineage>
</organism>
<comment type="caution">
    <text evidence="1">The sequence shown here is derived from an EMBL/GenBank/DDBJ whole genome shotgun (WGS) entry which is preliminary data.</text>
</comment>
<dbReference type="EMBL" id="VWAQ01000018">
    <property type="protein sequence ID" value="KAA5205509.1"/>
    <property type="molecule type" value="Genomic_DNA"/>
</dbReference>
<gene>
    <name evidence="1" type="ORF">F2Z25_18905</name>
</gene>
<accession>A0A5M5WV55</accession>
<name>A0A5M5WV55_BACFG</name>